<dbReference type="Pfam" id="PF00652">
    <property type="entry name" value="Ricin_B_lectin"/>
    <property type="match status" value="1"/>
</dbReference>
<dbReference type="SMART" id="SM00458">
    <property type="entry name" value="RICIN"/>
    <property type="match status" value="1"/>
</dbReference>
<feature type="domain" description="Ricin B lectin" evidence="2">
    <location>
        <begin position="271"/>
        <end position="395"/>
    </location>
</feature>
<dbReference type="Gene3D" id="3.40.390.10">
    <property type="entry name" value="Collagenase (Catalytic Domain)"/>
    <property type="match status" value="1"/>
</dbReference>
<feature type="region of interest" description="Disordered" evidence="1">
    <location>
        <begin position="1"/>
        <end position="33"/>
    </location>
</feature>
<dbReference type="SUPFAM" id="SSF55486">
    <property type="entry name" value="Metalloproteases ('zincins'), catalytic domain"/>
    <property type="match status" value="1"/>
</dbReference>
<dbReference type="PANTHER" id="PTHR40469:SF2">
    <property type="entry name" value="GALACTOSE-BINDING DOMAIN-LIKE SUPERFAMILY PROTEIN"/>
    <property type="match status" value="1"/>
</dbReference>
<protein>
    <recommendedName>
        <fullName evidence="2">Ricin B lectin domain-containing protein</fullName>
    </recommendedName>
</protein>
<name>A0ABP9IB94_9ACTN</name>
<evidence type="ECO:0000313" key="4">
    <source>
        <dbReference type="Proteomes" id="UP001500466"/>
    </source>
</evidence>
<organism evidence="3 4">
    <name type="scientific">Yinghuangia aomiensis</name>
    <dbReference type="NCBI Taxonomy" id="676205"/>
    <lineage>
        <taxon>Bacteria</taxon>
        <taxon>Bacillati</taxon>
        <taxon>Actinomycetota</taxon>
        <taxon>Actinomycetes</taxon>
        <taxon>Kitasatosporales</taxon>
        <taxon>Streptomycetaceae</taxon>
        <taxon>Yinghuangia</taxon>
    </lineage>
</organism>
<dbReference type="SUPFAM" id="SSF50370">
    <property type="entry name" value="Ricin B-like lectins"/>
    <property type="match status" value="1"/>
</dbReference>
<evidence type="ECO:0000256" key="1">
    <source>
        <dbReference type="SAM" id="MobiDB-lite"/>
    </source>
</evidence>
<comment type="caution">
    <text evidence="3">The sequence shown here is derived from an EMBL/GenBank/DDBJ whole genome shotgun (WGS) entry which is preliminary data.</text>
</comment>
<evidence type="ECO:0000313" key="3">
    <source>
        <dbReference type="EMBL" id="GAA4993840.1"/>
    </source>
</evidence>
<dbReference type="PANTHER" id="PTHR40469">
    <property type="entry name" value="SECRETED GLYCOSYL HYDROLASE"/>
    <property type="match status" value="1"/>
</dbReference>
<dbReference type="InterPro" id="IPR000772">
    <property type="entry name" value="Ricin_B_lectin"/>
</dbReference>
<sequence>MTAAATADPTPGPAADAADGTGLTGPVEGDDANAIAEGGPAAFSAAVTAAAPPSGLGWKSNAATNLLTTGYTFKFRDQRAADWLGPYVKSIAAQMSQITNIRYTVDTHPVGTAYQRAAGDVLVMLHNRPCKPTGGTGISTSYKGVTDGSGAANFSCGFYWYNGNKTTVSGEAWIDSEFLTSTGAPRADWGGATFFKNHIAHELGHTMGLAHANNSTKEGDCAKGTDAGELPVMCRPSTAYKDRAAGRYVQQFDLQGLRTLAANGGAKPPAQGPVVGVGGKCLDARGGKSADGTQVQIYKCNNTAAQSAIFNADGSINILGKCLDDYSNKSADRNKIQLYTCNGSAAQKWVVNAKGQIVHVASGKVLDVAGGKTADSTIVQLYTPNTGKGQLWTVPKA</sequence>
<proteinExistence type="predicted"/>
<dbReference type="PROSITE" id="PS50231">
    <property type="entry name" value="RICIN_B_LECTIN"/>
    <property type="match status" value="1"/>
</dbReference>
<feature type="compositionally biased region" description="Low complexity" evidence="1">
    <location>
        <begin position="1"/>
        <end position="21"/>
    </location>
</feature>
<keyword evidence="4" id="KW-1185">Reference proteome</keyword>
<accession>A0ABP9IB94</accession>
<dbReference type="Gene3D" id="2.80.10.50">
    <property type="match status" value="2"/>
</dbReference>
<dbReference type="InterPro" id="IPR024079">
    <property type="entry name" value="MetalloPept_cat_dom_sf"/>
</dbReference>
<reference evidence="4" key="1">
    <citation type="journal article" date="2019" name="Int. J. Syst. Evol. Microbiol.">
        <title>The Global Catalogue of Microorganisms (GCM) 10K type strain sequencing project: providing services to taxonomists for standard genome sequencing and annotation.</title>
        <authorList>
            <consortium name="The Broad Institute Genomics Platform"/>
            <consortium name="The Broad Institute Genome Sequencing Center for Infectious Disease"/>
            <person name="Wu L."/>
            <person name="Ma J."/>
        </authorList>
    </citation>
    <scope>NUCLEOTIDE SEQUENCE [LARGE SCALE GENOMIC DNA]</scope>
    <source>
        <strain evidence="4">JCM 17986</strain>
    </source>
</reference>
<evidence type="ECO:0000259" key="2">
    <source>
        <dbReference type="SMART" id="SM00458"/>
    </source>
</evidence>
<dbReference type="EMBL" id="BAABHS010000050">
    <property type="protein sequence ID" value="GAA4993840.1"/>
    <property type="molecule type" value="Genomic_DNA"/>
</dbReference>
<dbReference type="Proteomes" id="UP001500466">
    <property type="component" value="Unassembled WGS sequence"/>
</dbReference>
<dbReference type="InterPro" id="IPR035992">
    <property type="entry name" value="Ricin_B-like_lectins"/>
</dbReference>
<gene>
    <name evidence="3" type="ORF">GCM10023205_78190</name>
</gene>